<dbReference type="InterPro" id="IPR044862">
    <property type="entry name" value="Pro_4_hyd_alph_FE2OG_OXY"/>
</dbReference>
<dbReference type="Pfam" id="PF08969">
    <property type="entry name" value="USP8_dimer"/>
    <property type="match status" value="1"/>
</dbReference>
<reference evidence="9 10" key="1">
    <citation type="submission" date="2024-10" db="EMBL/GenBank/DDBJ databases">
        <authorList>
            <person name="Kim D."/>
        </authorList>
    </citation>
    <scope>NUCLEOTIDE SEQUENCE [LARGE SCALE GENOMIC DNA]</scope>
    <source>
        <strain evidence="9">BH-2024</strain>
    </source>
</reference>
<comment type="cofactor">
    <cofactor evidence="1">
        <name>L-ascorbate</name>
        <dbReference type="ChEBI" id="CHEBI:38290"/>
    </cofactor>
</comment>
<dbReference type="Proteomes" id="UP001620626">
    <property type="component" value="Unassembled WGS sequence"/>
</dbReference>
<keyword evidence="10" id="KW-1185">Reference proteome</keyword>
<evidence type="ECO:0000256" key="1">
    <source>
        <dbReference type="ARBA" id="ARBA00001961"/>
    </source>
</evidence>
<dbReference type="PROSITE" id="PS51471">
    <property type="entry name" value="FE2OG_OXY"/>
    <property type="match status" value="1"/>
</dbReference>
<dbReference type="InterPro" id="IPR005123">
    <property type="entry name" value="Oxoglu/Fe-dep_dioxygenase_dom"/>
</dbReference>
<feature type="domain" description="Fe2OG dioxygenase" evidence="8">
    <location>
        <begin position="511"/>
        <end position="619"/>
    </location>
</feature>
<comment type="caution">
    <text evidence="9">The sequence shown here is derived from an EMBL/GenBank/DDBJ whole genome shotgun (WGS) entry which is preliminary data.</text>
</comment>
<keyword evidence="3" id="KW-0847">Vitamin C</keyword>
<dbReference type="FunFam" id="2.60.120.620:FF:000011">
    <property type="entry name" value="Prolyl alpha subunit"/>
    <property type="match status" value="1"/>
</dbReference>
<dbReference type="Gene3D" id="1.20.58.80">
    <property type="entry name" value="Phosphotransferase system, lactose/cellobiose-type IIA subunit"/>
    <property type="match status" value="1"/>
</dbReference>
<evidence type="ECO:0000256" key="7">
    <source>
        <dbReference type="SAM" id="MobiDB-lite"/>
    </source>
</evidence>
<keyword evidence="6" id="KW-0408">Iron</keyword>
<evidence type="ECO:0000313" key="9">
    <source>
        <dbReference type="EMBL" id="KAL3112019.1"/>
    </source>
</evidence>
<keyword evidence="4" id="KW-0223">Dioxygenase</keyword>
<keyword evidence="2" id="KW-0479">Metal-binding</keyword>
<feature type="region of interest" description="Disordered" evidence="7">
    <location>
        <begin position="119"/>
        <end position="144"/>
    </location>
</feature>
<organism evidence="9 10">
    <name type="scientific">Heterodera trifolii</name>
    <dbReference type="NCBI Taxonomy" id="157864"/>
    <lineage>
        <taxon>Eukaryota</taxon>
        <taxon>Metazoa</taxon>
        <taxon>Ecdysozoa</taxon>
        <taxon>Nematoda</taxon>
        <taxon>Chromadorea</taxon>
        <taxon>Rhabditida</taxon>
        <taxon>Tylenchina</taxon>
        <taxon>Tylenchomorpha</taxon>
        <taxon>Tylenchoidea</taxon>
        <taxon>Heteroderidae</taxon>
        <taxon>Heteroderinae</taxon>
        <taxon>Heterodera</taxon>
    </lineage>
</organism>
<dbReference type="InterPro" id="IPR015063">
    <property type="entry name" value="USP8_dimer"/>
</dbReference>
<dbReference type="PANTHER" id="PTHR10869:SF244">
    <property type="entry name" value="PROLYL 4-HYDROXYLASE SUBUNIT ALPHA-2"/>
    <property type="match status" value="1"/>
</dbReference>
<name>A0ABD2LA03_9BILA</name>
<keyword evidence="5" id="KW-0560">Oxidoreductase</keyword>
<evidence type="ECO:0000256" key="3">
    <source>
        <dbReference type="ARBA" id="ARBA00022896"/>
    </source>
</evidence>
<accession>A0ABD2LA03</accession>
<dbReference type="GO" id="GO:0046872">
    <property type="term" value="F:metal ion binding"/>
    <property type="evidence" value="ECO:0007669"/>
    <property type="project" value="UniProtKB-KW"/>
</dbReference>
<evidence type="ECO:0000256" key="6">
    <source>
        <dbReference type="ARBA" id="ARBA00023004"/>
    </source>
</evidence>
<dbReference type="PANTHER" id="PTHR10869">
    <property type="entry name" value="PROLYL 4-HYDROXYLASE ALPHA SUBUNIT"/>
    <property type="match status" value="1"/>
</dbReference>
<dbReference type="Gene3D" id="2.60.120.620">
    <property type="entry name" value="q2cbj1_9rhob like domain"/>
    <property type="match status" value="1"/>
</dbReference>
<dbReference type="GO" id="GO:0016579">
    <property type="term" value="P:protein deubiquitination"/>
    <property type="evidence" value="ECO:0007669"/>
    <property type="project" value="UniProtKB-ARBA"/>
</dbReference>
<evidence type="ECO:0000256" key="4">
    <source>
        <dbReference type="ARBA" id="ARBA00022964"/>
    </source>
</evidence>
<dbReference type="InterPro" id="IPR045054">
    <property type="entry name" value="P4HA-like"/>
</dbReference>
<dbReference type="GO" id="GO:0051213">
    <property type="term" value="F:dioxygenase activity"/>
    <property type="evidence" value="ECO:0007669"/>
    <property type="project" value="UniProtKB-KW"/>
</dbReference>
<evidence type="ECO:0000256" key="5">
    <source>
        <dbReference type="ARBA" id="ARBA00023002"/>
    </source>
</evidence>
<dbReference type="GO" id="GO:0031418">
    <property type="term" value="F:L-ascorbic acid binding"/>
    <property type="evidence" value="ECO:0007669"/>
    <property type="project" value="UniProtKB-KW"/>
</dbReference>
<feature type="compositionally biased region" description="Low complexity" evidence="7">
    <location>
        <begin position="119"/>
        <end position="138"/>
    </location>
</feature>
<dbReference type="SMART" id="SM00702">
    <property type="entry name" value="P4Hc"/>
    <property type="match status" value="1"/>
</dbReference>
<dbReference type="AlphaFoldDB" id="A0ABD2LA03"/>
<dbReference type="EMBL" id="JBICBT010000487">
    <property type="protein sequence ID" value="KAL3112019.1"/>
    <property type="molecule type" value="Genomic_DNA"/>
</dbReference>
<sequence length="639" mass="72433">MDAIKKNAIKKFHDLVKTARSPQLPTTLPMEKYLELLDEMYKMSIYYAKDGQDVEKAYILNLRFSSIVFEELPHCQNYHVLPVLQRQELDRQAFQIILNSEPLKQRVLLKYEQEQQEEQNQQLIDSIPSTSSSSSSNSRNKPPALQLNEEPLLFDDAQQLLSPYVQCHFTTHQQIMFKHMFIPSNTHELFMANAWPSIPTPSASAAAAAGDGPTAAEQSVAADPTVVDPQFHIAILYGRIMIMGGKTVLVIYKMLPCTADAFQTNPNYHRYVDTSTGEEVSMVGFICSSLEMANELELFQKCQMQEMVCIVCSPRLRNPKILHLVKMVNGSLAFAKMNSDKNTTVCSCEHLLITTAINTTLIDEQQHRRYLQQLNGEKNRKRCAAQPAQMPSSMMQNNGMEPTAKMPKLHAMVARTPPPFLLLAPHKVEVVHLDPLVLIFRAVISDTEIFTIKTLASKKLCRAKVVDPNSGKTALANYRVSKSAWLKDGVHPVVERITKRVHDMTNLDTESAEDLQVASYGIGGHYAPHFDFFRSNEVDKRTFELYGNRIATVLFYLTQPHDGGYTIFPDMNIGIKPTEHDALFWYNLRSDGNVDTRTRHAACPVLSGHKWVANKWLHERGQEFIRPCPLKMAQQIDEN</sequence>
<evidence type="ECO:0000259" key="8">
    <source>
        <dbReference type="PROSITE" id="PS51471"/>
    </source>
</evidence>
<dbReference type="InterPro" id="IPR006620">
    <property type="entry name" value="Pro_4_hyd_alph"/>
</dbReference>
<evidence type="ECO:0000313" key="10">
    <source>
        <dbReference type="Proteomes" id="UP001620626"/>
    </source>
</evidence>
<protein>
    <recommendedName>
        <fullName evidence="8">Fe2OG dioxygenase domain-containing protein</fullName>
    </recommendedName>
</protein>
<evidence type="ECO:0000256" key="2">
    <source>
        <dbReference type="ARBA" id="ARBA00022723"/>
    </source>
</evidence>
<dbReference type="Pfam" id="PF13640">
    <property type="entry name" value="2OG-FeII_Oxy_3"/>
    <property type="match status" value="1"/>
</dbReference>
<gene>
    <name evidence="9" type="ORF">niasHT_011297</name>
</gene>
<proteinExistence type="predicted"/>